<keyword evidence="1" id="KW-0863">Zinc-finger</keyword>
<dbReference type="SMART" id="SM00355">
    <property type="entry name" value="ZnF_C2H2"/>
    <property type="match status" value="2"/>
</dbReference>
<keyword evidence="1" id="KW-0862">Zinc</keyword>
<dbReference type="InterPro" id="IPR013087">
    <property type="entry name" value="Znf_C2H2_type"/>
</dbReference>
<dbReference type="PROSITE" id="PS50157">
    <property type="entry name" value="ZINC_FINGER_C2H2_2"/>
    <property type="match status" value="1"/>
</dbReference>
<accession>A0AA97PK18</accession>
<dbReference type="AlphaFoldDB" id="A0AA97PK18"/>
<dbReference type="GO" id="GO:0008270">
    <property type="term" value="F:zinc ion binding"/>
    <property type="evidence" value="ECO:0007669"/>
    <property type="project" value="UniProtKB-KW"/>
</dbReference>
<name>A0AA97PK18_PYRO3</name>
<evidence type="ECO:0000256" key="1">
    <source>
        <dbReference type="PROSITE-ProRule" id="PRU00042"/>
    </source>
</evidence>
<sequence length="350" mass="39221">MYDNNTPNQDDYMDQQYFESQEMARDSSLGSFGSAVSGQSAVLSCPTPDTLFSNQDLLQGDLGQQLQQTPGAMSFDQTQLAFNQDQTVQYMGYQGHGDTGWVANSVAYGLVGYPGTLDYGVELYNQHGAAPWNPIQSVVEAHWPQQSPYHAVPNSEPDAAFTMDDTWLEEPANEPSVQTVQPTTPAKGQSSTKQQFRCPHEGCDSVFDRHANLTRHMAKSKKHALAEGSAGKPEIYNCGFRTCQRAGRDAIPRKDHCREHLRNFHKQDLYKRGEKVEISWLQECLIDKSYWYCNKCLARNSTVGVSSPWSCQRCGTNCEPERVNIRLQLEDQKLATGPRDLSPAECEFSK</sequence>
<protein>
    <recommendedName>
        <fullName evidence="3">C2H2-type domain-containing protein</fullName>
    </recommendedName>
</protein>
<keyword evidence="1" id="KW-0479">Metal-binding</keyword>
<organism evidence="4">
    <name type="scientific">Pyricularia oryzae (strain Y34)</name>
    <name type="common">Rice blast fungus</name>
    <name type="synonym">Magnaporthe oryzae</name>
    <dbReference type="NCBI Taxonomy" id="1143189"/>
    <lineage>
        <taxon>Eukaryota</taxon>
        <taxon>Fungi</taxon>
        <taxon>Dikarya</taxon>
        <taxon>Ascomycota</taxon>
        <taxon>Pezizomycotina</taxon>
        <taxon>Sordariomycetes</taxon>
        <taxon>Sordariomycetidae</taxon>
        <taxon>Magnaporthales</taxon>
        <taxon>Pyriculariaceae</taxon>
        <taxon>Pyricularia</taxon>
    </lineage>
</organism>
<dbReference type="Gene3D" id="3.30.160.60">
    <property type="entry name" value="Classic Zinc Finger"/>
    <property type="match status" value="1"/>
</dbReference>
<feature type="region of interest" description="Disordered" evidence="2">
    <location>
        <begin position="174"/>
        <end position="197"/>
    </location>
</feature>
<gene>
    <name evidence="4" type="ORF">OOU_Y34scaffold00597g25</name>
</gene>
<feature type="domain" description="C2H2-type" evidence="3">
    <location>
        <begin position="196"/>
        <end position="228"/>
    </location>
</feature>
<dbReference type="Proteomes" id="UP000011086">
    <property type="component" value="Unassembled WGS sequence"/>
</dbReference>
<evidence type="ECO:0000259" key="3">
    <source>
        <dbReference type="PROSITE" id="PS50157"/>
    </source>
</evidence>
<feature type="compositionally biased region" description="Polar residues" evidence="2">
    <location>
        <begin position="175"/>
        <end position="195"/>
    </location>
</feature>
<reference evidence="4" key="1">
    <citation type="journal article" date="2012" name="PLoS Genet.">
        <title>Comparative analysis of the genomes of two field isolates of the rice blast fungus Magnaporthe oryzae.</title>
        <authorList>
            <person name="Xue M."/>
            <person name="Yang J."/>
            <person name="Li Z."/>
            <person name="Hu S."/>
            <person name="Yao N."/>
            <person name="Dean R.A."/>
            <person name="Zhao W."/>
            <person name="Shen M."/>
            <person name="Zhang H."/>
            <person name="Li C."/>
            <person name="Liu L."/>
            <person name="Cao L."/>
            <person name="Xu X."/>
            <person name="Xing Y."/>
            <person name="Hsiang T."/>
            <person name="Zhang Z."/>
            <person name="Xu J.R."/>
            <person name="Peng Y.L."/>
        </authorList>
    </citation>
    <scope>NUCLEOTIDE SEQUENCE</scope>
    <source>
        <strain evidence="4">Y34</strain>
    </source>
</reference>
<evidence type="ECO:0000256" key="2">
    <source>
        <dbReference type="SAM" id="MobiDB-lite"/>
    </source>
</evidence>
<evidence type="ECO:0000313" key="4">
    <source>
        <dbReference type="EMBL" id="ELQ37399.1"/>
    </source>
</evidence>
<proteinExistence type="predicted"/>
<dbReference type="EMBL" id="JH793940">
    <property type="protein sequence ID" value="ELQ37399.1"/>
    <property type="molecule type" value="Genomic_DNA"/>
</dbReference>